<keyword evidence="1" id="KW-0812">Transmembrane</keyword>
<keyword evidence="1" id="KW-0472">Membrane</keyword>
<gene>
    <name evidence="2" type="ORF">BpHYR1_045564</name>
</gene>
<feature type="transmembrane region" description="Helical" evidence="1">
    <location>
        <begin position="20"/>
        <end position="38"/>
    </location>
</feature>
<comment type="caution">
    <text evidence="2">The sequence shown here is derived from an EMBL/GenBank/DDBJ whole genome shotgun (WGS) entry which is preliminary data.</text>
</comment>
<evidence type="ECO:0000313" key="3">
    <source>
        <dbReference type="Proteomes" id="UP000276133"/>
    </source>
</evidence>
<keyword evidence="3" id="KW-1185">Reference proteome</keyword>
<organism evidence="2 3">
    <name type="scientific">Brachionus plicatilis</name>
    <name type="common">Marine rotifer</name>
    <name type="synonym">Brachionus muelleri</name>
    <dbReference type="NCBI Taxonomy" id="10195"/>
    <lineage>
        <taxon>Eukaryota</taxon>
        <taxon>Metazoa</taxon>
        <taxon>Spiralia</taxon>
        <taxon>Gnathifera</taxon>
        <taxon>Rotifera</taxon>
        <taxon>Eurotatoria</taxon>
        <taxon>Monogononta</taxon>
        <taxon>Pseudotrocha</taxon>
        <taxon>Ploima</taxon>
        <taxon>Brachionidae</taxon>
        <taxon>Brachionus</taxon>
    </lineage>
</organism>
<dbReference type="Proteomes" id="UP000276133">
    <property type="component" value="Unassembled WGS sequence"/>
</dbReference>
<protein>
    <submittedName>
        <fullName evidence="2">Uncharacterized protein</fullName>
    </submittedName>
</protein>
<keyword evidence="1" id="KW-1133">Transmembrane helix</keyword>
<name>A0A3M7QM44_BRAPC</name>
<proteinExistence type="predicted"/>
<evidence type="ECO:0000256" key="1">
    <source>
        <dbReference type="SAM" id="Phobius"/>
    </source>
</evidence>
<accession>A0A3M7QM44</accession>
<reference evidence="2 3" key="1">
    <citation type="journal article" date="2018" name="Sci. Rep.">
        <title>Genomic signatures of local adaptation to the degree of environmental predictability in rotifers.</title>
        <authorList>
            <person name="Franch-Gras L."/>
            <person name="Hahn C."/>
            <person name="Garcia-Roger E.M."/>
            <person name="Carmona M.J."/>
            <person name="Serra M."/>
            <person name="Gomez A."/>
        </authorList>
    </citation>
    <scope>NUCLEOTIDE SEQUENCE [LARGE SCALE GENOMIC DNA]</scope>
    <source>
        <strain evidence="2">HYR1</strain>
    </source>
</reference>
<sequence>MRQFLNSKRTKVYQKAIFNFLFYIFPPQILLFSVLLNFSTSWKIFSCKPELNQSGATELVIKSKMKKARYFRLKN</sequence>
<dbReference type="EMBL" id="REGN01005697">
    <property type="protein sequence ID" value="RNA12402.1"/>
    <property type="molecule type" value="Genomic_DNA"/>
</dbReference>
<evidence type="ECO:0000313" key="2">
    <source>
        <dbReference type="EMBL" id="RNA12402.1"/>
    </source>
</evidence>
<dbReference type="AlphaFoldDB" id="A0A3M7QM44"/>